<proteinExistence type="predicted"/>
<evidence type="ECO:0000256" key="1">
    <source>
        <dbReference type="SAM" id="MobiDB-lite"/>
    </source>
</evidence>
<accession>A0ABQ8ESR3</accession>
<dbReference type="InterPro" id="IPR011333">
    <property type="entry name" value="SKP1/BTB/POZ_sf"/>
</dbReference>
<evidence type="ECO:0008006" key="4">
    <source>
        <dbReference type="Google" id="ProtNLM"/>
    </source>
</evidence>
<evidence type="ECO:0000313" key="3">
    <source>
        <dbReference type="Proteomes" id="UP001648503"/>
    </source>
</evidence>
<feature type="compositionally biased region" description="Basic residues" evidence="1">
    <location>
        <begin position="74"/>
        <end position="85"/>
    </location>
</feature>
<comment type="caution">
    <text evidence="2">The sequence shown here is derived from an EMBL/GenBank/DDBJ whole genome shotgun (WGS) entry which is preliminary data.</text>
</comment>
<keyword evidence="3" id="KW-1185">Reference proteome</keyword>
<sequence length="437" mass="48552">MHQQEPTQGLAQDSQDSHAEVSWTSNGVDHHHHHHQQQQAVAFMFQNGDHPQHQLQTDDMTIPAKQQQLEFETRRKHVQHHHQHQHQQQLHPSRLPMHHQMSGTSHDHICSHLYHNGYLQGLYADLVVRIQQQGAPGFKISVDGLLFNLHRIIAIRSPVLATLLHEQELSGEYPSMASITLATDDPNITPQGVGIAFGHLYSSFGHALLSPKHGGKTETDRSSLLRAVFASAHLLNLPDLMAMASDYIRDDISSSSVLGYCHFVSQQNSARYGAAVVPLRENVFAFLCRGLTAEISDKLGLIWPKKDGEGYQMLVSLFSELPFEWLKRTVESKSFEVASELERFAFAKEIIQLRARSRSPSTPSLIMAGDENVVLSFGGGKTGGSGVTIVRKAPRMSSTSFHGQASLPTSDSGVVSTNGFSHSQQSQPERRIWKASN</sequence>
<feature type="region of interest" description="Disordered" evidence="1">
    <location>
        <begin position="399"/>
        <end position="437"/>
    </location>
</feature>
<dbReference type="Proteomes" id="UP001648503">
    <property type="component" value="Unassembled WGS sequence"/>
</dbReference>
<reference evidence="2 3" key="1">
    <citation type="submission" date="2021-02" db="EMBL/GenBank/DDBJ databases">
        <title>Variation within the Batrachochytrium salamandrivorans European outbreak.</title>
        <authorList>
            <person name="Kelly M."/>
            <person name="Pasmans F."/>
            <person name="Shea T.P."/>
            <person name="Munoz J.F."/>
            <person name="Carranza S."/>
            <person name="Cuomo C.A."/>
            <person name="Martel A."/>
        </authorList>
    </citation>
    <scope>NUCLEOTIDE SEQUENCE [LARGE SCALE GENOMIC DNA]</scope>
    <source>
        <strain evidence="2 3">AMFP18/2</strain>
    </source>
</reference>
<feature type="compositionally biased region" description="Polar residues" evidence="1">
    <location>
        <begin position="399"/>
        <end position="427"/>
    </location>
</feature>
<name>A0ABQ8ESR3_9FUNG</name>
<feature type="compositionally biased region" description="Polar residues" evidence="1">
    <location>
        <begin position="1"/>
        <end position="14"/>
    </location>
</feature>
<evidence type="ECO:0000313" key="2">
    <source>
        <dbReference type="EMBL" id="KAH6585983.1"/>
    </source>
</evidence>
<dbReference type="PANTHER" id="PTHR47369">
    <property type="entry name" value="BTB/POZ DOMAIN-CONTAINING PROTEIN"/>
    <property type="match status" value="1"/>
</dbReference>
<dbReference type="PANTHER" id="PTHR47369:SF2">
    <property type="entry name" value="BTB_POZ DOMAIN-CONTAINING PROTEIN 2"/>
    <property type="match status" value="1"/>
</dbReference>
<dbReference type="EMBL" id="JAFCIX010000577">
    <property type="protein sequence ID" value="KAH6585983.1"/>
    <property type="molecule type" value="Genomic_DNA"/>
</dbReference>
<organism evidence="2 3">
    <name type="scientific">Batrachochytrium salamandrivorans</name>
    <dbReference type="NCBI Taxonomy" id="1357716"/>
    <lineage>
        <taxon>Eukaryota</taxon>
        <taxon>Fungi</taxon>
        <taxon>Fungi incertae sedis</taxon>
        <taxon>Chytridiomycota</taxon>
        <taxon>Chytridiomycota incertae sedis</taxon>
        <taxon>Chytridiomycetes</taxon>
        <taxon>Rhizophydiales</taxon>
        <taxon>Rhizophydiales incertae sedis</taxon>
        <taxon>Batrachochytrium</taxon>
    </lineage>
</organism>
<dbReference type="Gene3D" id="3.30.710.10">
    <property type="entry name" value="Potassium Channel Kv1.1, Chain A"/>
    <property type="match status" value="1"/>
</dbReference>
<feature type="compositionally biased region" description="Basic and acidic residues" evidence="1">
    <location>
        <begin position="428"/>
        <end position="437"/>
    </location>
</feature>
<protein>
    <recommendedName>
        <fullName evidence="4">BTB domain-containing protein</fullName>
    </recommendedName>
</protein>
<feature type="region of interest" description="Disordered" evidence="1">
    <location>
        <begin position="1"/>
        <end position="38"/>
    </location>
</feature>
<gene>
    <name evidence="2" type="ORF">BASA50_000926</name>
</gene>
<feature type="region of interest" description="Disordered" evidence="1">
    <location>
        <begin position="73"/>
        <end position="102"/>
    </location>
</feature>